<organism evidence="1">
    <name type="scientific">virus sp. ctBM815</name>
    <dbReference type="NCBI Taxonomy" id="2825806"/>
    <lineage>
        <taxon>Viruses</taxon>
    </lineage>
</organism>
<proteinExistence type="predicted"/>
<accession>A0A8S5RK47</accession>
<evidence type="ECO:0000313" key="1">
    <source>
        <dbReference type="EMBL" id="DAE31473.1"/>
    </source>
</evidence>
<dbReference type="EMBL" id="BK059109">
    <property type="protein sequence ID" value="DAE31473.1"/>
    <property type="molecule type" value="Genomic_DNA"/>
</dbReference>
<reference evidence="1" key="1">
    <citation type="journal article" date="2021" name="Proc. Natl. Acad. Sci. U.S.A.">
        <title>A Catalog of Tens of Thousands of Viruses from Human Metagenomes Reveals Hidden Associations with Chronic Diseases.</title>
        <authorList>
            <person name="Tisza M.J."/>
            <person name="Buck C.B."/>
        </authorList>
    </citation>
    <scope>NUCLEOTIDE SEQUENCE</scope>
    <source>
        <strain evidence="1">CtBM815</strain>
    </source>
</reference>
<protein>
    <submittedName>
        <fullName evidence="1">Uncharacterized protein</fullName>
    </submittedName>
</protein>
<name>A0A8S5RK47_9VIRU</name>
<sequence length="32" mass="3623">MILTLLALRQKMLIGISIVSQRSGHIMQKTEL</sequence>